<protein>
    <submittedName>
        <fullName evidence="1">Uncharacterized protein</fullName>
    </submittedName>
</protein>
<organism evidence="1 2">
    <name type="scientific">Dibothriocephalus latus</name>
    <name type="common">Fish tapeworm</name>
    <name type="synonym">Diphyllobothrium latum</name>
    <dbReference type="NCBI Taxonomy" id="60516"/>
    <lineage>
        <taxon>Eukaryota</taxon>
        <taxon>Metazoa</taxon>
        <taxon>Spiralia</taxon>
        <taxon>Lophotrochozoa</taxon>
        <taxon>Platyhelminthes</taxon>
        <taxon>Cestoda</taxon>
        <taxon>Eucestoda</taxon>
        <taxon>Diphyllobothriidea</taxon>
        <taxon>Diphyllobothriidae</taxon>
        <taxon>Dibothriocephalus</taxon>
    </lineage>
</organism>
<accession>A0A3P6NTS6</accession>
<evidence type="ECO:0000313" key="1">
    <source>
        <dbReference type="EMBL" id="VDK30216.1"/>
    </source>
</evidence>
<dbReference type="OrthoDB" id="6265441at2759"/>
<dbReference type="AlphaFoldDB" id="A0A3P6NTS6"/>
<keyword evidence="2" id="KW-1185">Reference proteome</keyword>
<dbReference type="Proteomes" id="UP000281553">
    <property type="component" value="Unassembled WGS sequence"/>
</dbReference>
<reference evidence="1 2" key="1">
    <citation type="submission" date="2018-11" db="EMBL/GenBank/DDBJ databases">
        <authorList>
            <consortium name="Pathogen Informatics"/>
        </authorList>
    </citation>
    <scope>NUCLEOTIDE SEQUENCE [LARGE SCALE GENOMIC DNA]</scope>
</reference>
<gene>
    <name evidence="1" type="ORF">DILT_LOCUS127</name>
</gene>
<dbReference type="EMBL" id="UYRU01000468">
    <property type="protein sequence ID" value="VDK30216.1"/>
    <property type="molecule type" value="Genomic_DNA"/>
</dbReference>
<proteinExistence type="predicted"/>
<name>A0A3P6NTS6_DIBLA</name>
<sequence length="104" mass="12422">MDYINRKEDELVCQLNECDLDLSAFAGMMRTDDFVRDVIGRGRTLIAYDLPRFLNELCCRMPLDMTCSEGESFDQVWKRTEERIRDLDCLLERVNRMRFNGWLE</sequence>
<evidence type="ECO:0000313" key="2">
    <source>
        <dbReference type="Proteomes" id="UP000281553"/>
    </source>
</evidence>